<evidence type="ECO:0000313" key="2">
    <source>
        <dbReference type="Proteomes" id="UP000827872"/>
    </source>
</evidence>
<sequence length="168" mass="18822">MAMPRKGKRLSHLQPSPSKFKLLEREGGFILDCVAVDRIAQDYSRSSPKLGFVIPPYDARQDPHLAAYFATKPVCALFRKKGQANRWPSSYEKLVQRFQSRGEAVLYLLNRNKAGAGHSAAQVRGHQLFLNSNKPVLGYNGACGYRRNTPSLRKQPSVFGRATNLSLF</sequence>
<proteinExistence type="predicted"/>
<evidence type="ECO:0000313" key="1">
    <source>
        <dbReference type="EMBL" id="KAH8011110.1"/>
    </source>
</evidence>
<protein>
    <submittedName>
        <fullName evidence="1">Uncharacterized protein</fullName>
    </submittedName>
</protein>
<keyword evidence="2" id="KW-1185">Reference proteome</keyword>
<dbReference type="Proteomes" id="UP000827872">
    <property type="component" value="Linkage Group LG11"/>
</dbReference>
<organism evidence="1 2">
    <name type="scientific">Sphaerodactylus townsendi</name>
    <dbReference type="NCBI Taxonomy" id="933632"/>
    <lineage>
        <taxon>Eukaryota</taxon>
        <taxon>Metazoa</taxon>
        <taxon>Chordata</taxon>
        <taxon>Craniata</taxon>
        <taxon>Vertebrata</taxon>
        <taxon>Euteleostomi</taxon>
        <taxon>Lepidosauria</taxon>
        <taxon>Squamata</taxon>
        <taxon>Bifurcata</taxon>
        <taxon>Gekkota</taxon>
        <taxon>Sphaerodactylidae</taxon>
        <taxon>Sphaerodactylus</taxon>
    </lineage>
</organism>
<dbReference type="EMBL" id="CM037624">
    <property type="protein sequence ID" value="KAH8011110.1"/>
    <property type="molecule type" value="Genomic_DNA"/>
</dbReference>
<accession>A0ACB8FVI1</accession>
<comment type="caution">
    <text evidence="1">The sequence shown here is derived from an EMBL/GenBank/DDBJ whole genome shotgun (WGS) entry which is preliminary data.</text>
</comment>
<gene>
    <name evidence="1" type="ORF">K3G42_018705</name>
</gene>
<name>A0ACB8FVI1_9SAUR</name>
<reference evidence="1" key="1">
    <citation type="submission" date="2021-08" db="EMBL/GenBank/DDBJ databases">
        <title>The first chromosome-level gecko genome reveals the dynamic sex chromosomes of Neotropical dwarf geckos (Sphaerodactylidae: Sphaerodactylus).</title>
        <authorList>
            <person name="Pinto B.J."/>
            <person name="Keating S.E."/>
            <person name="Gamble T."/>
        </authorList>
    </citation>
    <scope>NUCLEOTIDE SEQUENCE</scope>
    <source>
        <strain evidence="1">TG3544</strain>
    </source>
</reference>